<protein>
    <submittedName>
        <fullName evidence="1">BQ5605_C009g05702 protein</fullName>
    </submittedName>
</protein>
<keyword evidence="2" id="KW-1185">Reference proteome</keyword>
<gene>
    <name evidence="1" type="primary">BQ5605_C009g05702</name>
    <name evidence="1" type="ORF">BQ5605_C009G05702</name>
</gene>
<evidence type="ECO:0000313" key="1">
    <source>
        <dbReference type="EMBL" id="SGY84535.1"/>
    </source>
</evidence>
<organism evidence="1 2">
    <name type="scientific">Microbotryum silenes-dioicae</name>
    <dbReference type="NCBI Taxonomy" id="796604"/>
    <lineage>
        <taxon>Eukaryota</taxon>
        <taxon>Fungi</taxon>
        <taxon>Dikarya</taxon>
        <taxon>Basidiomycota</taxon>
        <taxon>Pucciniomycotina</taxon>
        <taxon>Microbotryomycetes</taxon>
        <taxon>Microbotryales</taxon>
        <taxon>Microbotryaceae</taxon>
        <taxon>Microbotryum</taxon>
    </lineage>
</organism>
<dbReference type="EMBL" id="FQNC01000049">
    <property type="protein sequence ID" value="SGY84535.1"/>
    <property type="molecule type" value="Genomic_DNA"/>
</dbReference>
<proteinExistence type="predicted"/>
<name>A0A2X0MIH5_9BASI</name>
<reference evidence="1 2" key="1">
    <citation type="submission" date="2016-11" db="EMBL/GenBank/DDBJ databases">
        <authorList>
            <person name="Jaros S."/>
            <person name="Januszkiewicz K."/>
            <person name="Wedrychowicz H."/>
        </authorList>
    </citation>
    <scope>NUCLEOTIDE SEQUENCE [LARGE SCALE GENOMIC DNA]</scope>
</reference>
<dbReference type="AlphaFoldDB" id="A0A2X0MIH5"/>
<sequence>MTGCSVGKKGCQGWRMIKGLQRQVARGTHDELKTVAGKSAARAMVSASRWHAWSNKLQSPQGTTLVTSACATLGRERKNLDSFRHPFRCVGSSIHFIVEIRVVIRESPCNTFLF</sequence>
<accession>A0A2X0MIH5</accession>
<evidence type="ECO:0000313" key="2">
    <source>
        <dbReference type="Proteomes" id="UP000249464"/>
    </source>
</evidence>
<dbReference type="Proteomes" id="UP000249464">
    <property type="component" value="Unassembled WGS sequence"/>
</dbReference>